<name>A0A177WY05_BATDL</name>
<evidence type="ECO:0000256" key="2">
    <source>
        <dbReference type="ARBA" id="ARBA00022618"/>
    </source>
</evidence>
<dbReference type="InterPro" id="IPR013083">
    <property type="entry name" value="Znf_RING/FYVE/PHD"/>
</dbReference>
<keyword evidence="4" id="KW-0479">Metal-binding</keyword>
<feature type="domain" description="RING-type" evidence="5">
    <location>
        <begin position="14"/>
        <end position="39"/>
    </location>
</feature>
<dbReference type="PROSITE" id="PS50089">
    <property type="entry name" value="ZF_RING_2"/>
    <property type="match status" value="1"/>
</dbReference>
<evidence type="ECO:0000256" key="3">
    <source>
        <dbReference type="ARBA" id="ARBA00022776"/>
    </source>
</evidence>
<dbReference type="Proteomes" id="UP000077115">
    <property type="component" value="Unassembled WGS sequence"/>
</dbReference>
<gene>
    <name evidence="6" type="ORF">BDEG_27991</name>
</gene>
<dbReference type="Gene3D" id="3.30.40.10">
    <property type="entry name" value="Zinc/RING finger domain, C3HC4 (zinc finger)"/>
    <property type="match status" value="1"/>
</dbReference>
<dbReference type="EMBL" id="DS022313">
    <property type="protein sequence ID" value="OAJ44798.1"/>
    <property type="molecule type" value="Genomic_DNA"/>
</dbReference>
<organism evidence="6 7">
    <name type="scientific">Batrachochytrium dendrobatidis (strain JEL423)</name>
    <dbReference type="NCBI Taxonomy" id="403673"/>
    <lineage>
        <taxon>Eukaryota</taxon>
        <taxon>Fungi</taxon>
        <taxon>Fungi incertae sedis</taxon>
        <taxon>Chytridiomycota</taxon>
        <taxon>Chytridiomycota incertae sedis</taxon>
        <taxon>Chytridiomycetes</taxon>
        <taxon>Rhizophydiales</taxon>
        <taxon>Rhizophydiales incertae sedis</taxon>
        <taxon>Batrachochytrium</taxon>
    </lineage>
</organism>
<evidence type="ECO:0000256" key="4">
    <source>
        <dbReference type="PROSITE-ProRule" id="PRU00175"/>
    </source>
</evidence>
<evidence type="ECO:0000256" key="1">
    <source>
        <dbReference type="ARBA" id="ARBA00013928"/>
    </source>
</evidence>
<dbReference type="VEuPathDB" id="FungiDB:BDEG_27991"/>
<keyword evidence="3" id="KW-0498">Mitosis</keyword>
<protein>
    <recommendedName>
        <fullName evidence="1">Anaphase-promoting complex subunit 11</fullName>
    </recommendedName>
</protein>
<accession>A0A177WY05</accession>
<dbReference type="Pfam" id="PF12861">
    <property type="entry name" value="zf-ANAPC11"/>
    <property type="match status" value="1"/>
</dbReference>
<evidence type="ECO:0000313" key="7">
    <source>
        <dbReference type="Proteomes" id="UP000077115"/>
    </source>
</evidence>
<keyword evidence="4" id="KW-0862">Zinc</keyword>
<dbReference type="SUPFAM" id="SSF57850">
    <property type="entry name" value="RING/U-box"/>
    <property type="match status" value="1"/>
</dbReference>
<dbReference type="GO" id="GO:0005680">
    <property type="term" value="C:anaphase-promoting complex"/>
    <property type="evidence" value="ECO:0007669"/>
    <property type="project" value="InterPro"/>
</dbReference>
<evidence type="ECO:0000313" key="6">
    <source>
        <dbReference type="EMBL" id="OAJ44798.1"/>
    </source>
</evidence>
<evidence type="ECO:0000259" key="5">
    <source>
        <dbReference type="PROSITE" id="PS50089"/>
    </source>
</evidence>
<dbReference type="GO" id="GO:0097602">
    <property type="term" value="F:cullin family protein binding"/>
    <property type="evidence" value="ECO:0007669"/>
    <property type="project" value="InterPro"/>
</dbReference>
<proteinExistence type="predicted"/>
<reference evidence="6 7" key="2">
    <citation type="submission" date="2016-05" db="EMBL/GenBank/DDBJ databases">
        <title>Lineage-specific infection strategies underlie the spectrum of fungal disease in amphibians.</title>
        <authorList>
            <person name="Cuomo C.A."/>
            <person name="Farrer R.A."/>
            <person name="James T."/>
            <person name="Longcore J."/>
            <person name="Birren B."/>
        </authorList>
    </citation>
    <scope>NUCLEOTIDE SEQUENCE [LARGE SCALE GENOMIC DNA]</scope>
    <source>
        <strain evidence="6 7">JEL423</strain>
    </source>
</reference>
<dbReference type="InterPro" id="IPR024991">
    <property type="entry name" value="RING-H2_APC11"/>
</dbReference>
<dbReference type="GO" id="GO:0061630">
    <property type="term" value="F:ubiquitin protein ligase activity"/>
    <property type="evidence" value="ECO:0007669"/>
    <property type="project" value="InterPro"/>
</dbReference>
<keyword evidence="3" id="KW-0131">Cell cycle</keyword>
<reference evidence="6 7" key="1">
    <citation type="submission" date="2006-10" db="EMBL/GenBank/DDBJ databases">
        <title>The Genome Sequence of Batrachochytrium dendrobatidis JEL423.</title>
        <authorList>
            <consortium name="The Broad Institute Genome Sequencing Platform"/>
            <person name="Birren B."/>
            <person name="Lander E."/>
            <person name="Galagan J."/>
            <person name="Cuomo C."/>
            <person name="Devon K."/>
            <person name="Jaffe D."/>
            <person name="Butler J."/>
            <person name="Alvarez P."/>
            <person name="Gnerre S."/>
            <person name="Grabherr M."/>
            <person name="Kleber M."/>
            <person name="Mauceli E."/>
            <person name="Brockman W."/>
            <person name="Young S."/>
            <person name="LaButti K."/>
            <person name="Sykes S."/>
            <person name="DeCaprio D."/>
            <person name="Crawford M."/>
            <person name="Koehrsen M."/>
            <person name="Engels R."/>
            <person name="Montgomery P."/>
            <person name="Pearson M."/>
            <person name="Howarth C."/>
            <person name="Larson L."/>
            <person name="White J."/>
            <person name="O'Leary S."/>
            <person name="Kodira C."/>
            <person name="Zeng Q."/>
            <person name="Yandava C."/>
            <person name="Alvarado L."/>
            <person name="Longcore J."/>
            <person name="James T."/>
        </authorList>
    </citation>
    <scope>NUCLEOTIDE SEQUENCE [LARGE SCALE GENOMIC DNA]</scope>
    <source>
        <strain evidence="6 7">JEL423</strain>
    </source>
</reference>
<dbReference type="GO" id="GO:0051301">
    <property type="term" value="P:cell division"/>
    <property type="evidence" value="ECO:0007669"/>
    <property type="project" value="UniProtKB-KW"/>
</dbReference>
<keyword evidence="2" id="KW-0132">Cell division</keyword>
<dbReference type="InterPro" id="IPR001841">
    <property type="entry name" value="Znf_RING"/>
</dbReference>
<sequence>MTSILNPLLVIGVCTHVFHIHCIEEWIETNDPPTCPKDRTSWAVKS</sequence>
<dbReference type="OrthoDB" id="1681166at2759"/>
<dbReference type="GO" id="GO:0031145">
    <property type="term" value="P:anaphase-promoting complex-dependent catabolic process"/>
    <property type="evidence" value="ECO:0007669"/>
    <property type="project" value="InterPro"/>
</dbReference>
<dbReference type="GO" id="GO:0008270">
    <property type="term" value="F:zinc ion binding"/>
    <property type="evidence" value="ECO:0007669"/>
    <property type="project" value="UniProtKB-KW"/>
</dbReference>
<dbReference type="AlphaFoldDB" id="A0A177WY05"/>
<keyword evidence="4" id="KW-0863">Zinc-finger</keyword>